<keyword evidence="2" id="KW-0812">Transmembrane</keyword>
<keyword evidence="2" id="KW-1133">Transmembrane helix</keyword>
<proteinExistence type="predicted"/>
<dbReference type="OrthoDB" id="3267806at2759"/>
<feature type="compositionally biased region" description="Basic and acidic residues" evidence="1">
    <location>
        <begin position="298"/>
        <end position="308"/>
    </location>
</feature>
<evidence type="ECO:0000313" key="4">
    <source>
        <dbReference type="Proteomes" id="UP000027222"/>
    </source>
</evidence>
<feature type="transmembrane region" description="Helical" evidence="2">
    <location>
        <begin position="56"/>
        <end position="75"/>
    </location>
</feature>
<feature type="transmembrane region" description="Helical" evidence="2">
    <location>
        <begin position="158"/>
        <end position="184"/>
    </location>
</feature>
<name>A0A067SSY2_GALM3</name>
<feature type="transmembrane region" description="Helical" evidence="2">
    <location>
        <begin position="20"/>
        <end position="44"/>
    </location>
</feature>
<feature type="transmembrane region" description="Helical" evidence="2">
    <location>
        <begin position="116"/>
        <end position="138"/>
    </location>
</feature>
<dbReference type="Proteomes" id="UP000027222">
    <property type="component" value="Unassembled WGS sequence"/>
</dbReference>
<feature type="transmembrane region" description="Helical" evidence="2">
    <location>
        <begin position="233"/>
        <end position="257"/>
    </location>
</feature>
<evidence type="ECO:0000256" key="2">
    <source>
        <dbReference type="SAM" id="Phobius"/>
    </source>
</evidence>
<gene>
    <name evidence="3" type="ORF">GALMADRAFT_141778</name>
</gene>
<dbReference type="EMBL" id="KL142384">
    <property type="protein sequence ID" value="KDR74035.1"/>
    <property type="molecule type" value="Genomic_DNA"/>
</dbReference>
<sequence length="326" mass="37160">MSPWRPSLIPGKDIHLEIAFLSSFISAVVYGLVISLYISCFRSLLKAQHLHSKIRLRFLFTYSTFLLLLSTWAMVQQTISVITATFQPESGDGTGPLDSSWLSVTEDNPWFLPVDIWAADGFMVMFIVFSDIWILIMLDRQVWRCFVLYQGISRPFHLFLVVLLIFLSVMSFLAGLLIFIPIYIVGLGPVIALSLSAFSNIIFASLIVIRLLYHQRYLHKVLGRMHGSFYTRIMVMCVESSSLIIFFTVLYIVLYFSPARQGFIFPFFLLPHICIISPLLIIYRVAHGSDAETTVSPDTDHHTGDRRTGNIRFNSNRSTDIEPGEQ</sequence>
<dbReference type="STRING" id="685588.A0A067SSY2"/>
<evidence type="ECO:0008006" key="5">
    <source>
        <dbReference type="Google" id="ProtNLM"/>
    </source>
</evidence>
<keyword evidence="2" id="KW-0472">Membrane</keyword>
<organism evidence="3 4">
    <name type="scientific">Galerina marginata (strain CBS 339.88)</name>
    <dbReference type="NCBI Taxonomy" id="685588"/>
    <lineage>
        <taxon>Eukaryota</taxon>
        <taxon>Fungi</taxon>
        <taxon>Dikarya</taxon>
        <taxon>Basidiomycota</taxon>
        <taxon>Agaricomycotina</taxon>
        <taxon>Agaricomycetes</taxon>
        <taxon>Agaricomycetidae</taxon>
        <taxon>Agaricales</taxon>
        <taxon>Agaricineae</taxon>
        <taxon>Strophariaceae</taxon>
        <taxon>Galerina</taxon>
    </lineage>
</organism>
<feature type="region of interest" description="Disordered" evidence="1">
    <location>
        <begin position="293"/>
        <end position="326"/>
    </location>
</feature>
<evidence type="ECO:0000256" key="1">
    <source>
        <dbReference type="SAM" id="MobiDB-lite"/>
    </source>
</evidence>
<evidence type="ECO:0000313" key="3">
    <source>
        <dbReference type="EMBL" id="KDR74035.1"/>
    </source>
</evidence>
<reference evidence="4" key="1">
    <citation type="journal article" date="2014" name="Proc. Natl. Acad. Sci. U.S.A.">
        <title>Extensive sampling of basidiomycete genomes demonstrates inadequacy of the white-rot/brown-rot paradigm for wood decay fungi.</title>
        <authorList>
            <person name="Riley R."/>
            <person name="Salamov A.A."/>
            <person name="Brown D.W."/>
            <person name="Nagy L.G."/>
            <person name="Floudas D."/>
            <person name="Held B.W."/>
            <person name="Levasseur A."/>
            <person name="Lombard V."/>
            <person name="Morin E."/>
            <person name="Otillar R."/>
            <person name="Lindquist E.A."/>
            <person name="Sun H."/>
            <person name="LaButti K.M."/>
            <person name="Schmutz J."/>
            <person name="Jabbour D."/>
            <person name="Luo H."/>
            <person name="Baker S.E."/>
            <person name="Pisabarro A.G."/>
            <person name="Walton J.D."/>
            <person name="Blanchette R.A."/>
            <person name="Henrissat B."/>
            <person name="Martin F."/>
            <person name="Cullen D."/>
            <person name="Hibbett D.S."/>
            <person name="Grigoriev I.V."/>
        </authorList>
    </citation>
    <scope>NUCLEOTIDE SEQUENCE [LARGE SCALE GENOMIC DNA]</scope>
    <source>
        <strain evidence="4">CBS 339.88</strain>
    </source>
</reference>
<accession>A0A067SSY2</accession>
<feature type="transmembrane region" description="Helical" evidence="2">
    <location>
        <begin position="190"/>
        <end position="213"/>
    </location>
</feature>
<protein>
    <recommendedName>
        <fullName evidence="5">G-protein coupled receptors family 1 profile domain-containing protein</fullName>
    </recommendedName>
</protein>
<feature type="transmembrane region" description="Helical" evidence="2">
    <location>
        <begin position="263"/>
        <end position="283"/>
    </location>
</feature>
<dbReference type="HOGENOM" id="CLU_044614_5_0_1"/>
<keyword evidence="4" id="KW-1185">Reference proteome</keyword>
<dbReference type="AlphaFoldDB" id="A0A067SSY2"/>